<evidence type="ECO:0000256" key="4">
    <source>
        <dbReference type="ARBA" id="ARBA00022481"/>
    </source>
</evidence>
<keyword evidence="3" id="KW-1003">Cell membrane</keyword>
<feature type="transmembrane region" description="Helical" evidence="9">
    <location>
        <begin position="12"/>
        <end position="36"/>
    </location>
</feature>
<evidence type="ECO:0000256" key="1">
    <source>
        <dbReference type="ARBA" id="ARBA00004377"/>
    </source>
</evidence>
<dbReference type="SUPFAM" id="SSF54523">
    <property type="entry name" value="Pili subunits"/>
    <property type="match status" value="1"/>
</dbReference>
<evidence type="ECO:0000256" key="6">
    <source>
        <dbReference type="ARBA" id="ARBA00022692"/>
    </source>
</evidence>
<dbReference type="EMBL" id="PNIL01000060">
    <property type="protein sequence ID" value="PMP66978.1"/>
    <property type="molecule type" value="Genomic_DNA"/>
</dbReference>
<dbReference type="Pfam" id="PF07963">
    <property type="entry name" value="N_methyl"/>
    <property type="match status" value="1"/>
</dbReference>
<protein>
    <recommendedName>
        <fullName evidence="12">Prepilin-type N-terminal cleavage/methylation domain-containing protein</fullName>
    </recommendedName>
</protein>
<keyword evidence="7 9" id="KW-1133">Transmembrane helix</keyword>
<keyword evidence="4" id="KW-0488">Methylation</keyword>
<evidence type="ECO:0000256" key="2">
    <source>
        <dbReference type="ARBA" id="ARBA00008358"/>
    </source>
</evidence>
<keyword evidence="6 9" id="KW-0812">Transmembrane</keyword>
<evidence type="ECO:0000313" key="11">
    <source>
        <dbReference type="Proteomes" id="UP000237040"/>
    </source>
</evidence>
<proteinExistence type="inferred from homology"/>
<dbReference type="PANTHER" id="PTHR38779:SF2">
    <property type="entry name" value="TYPE II SECRETION SYSTEM PROTEIN I-RELATED"/>
    <property type="match status" value="1"/>
</dbReference>
<organism evidence="10 11">
    <name type="scientific">Caldisericum exile</name>
    <dbReference type="NCBI Taxonomy" id="693075"/>
    <lineage>
        <taxon>Bacteria</taxon>
        <taxon>Pseudomonadati</taxon>
        <taxon>Caldisericota/Cryosericota group</taxon>
        <taxon>Caldisericota</taxon>
        <taxon>Caldisericia</taxon>
        <taxon>Caldisericales</taxon>
        <taxon>Caldisericaceae</taxon>
        <taxon>Caldisericum</taxon>
    </lineage>
</organism>
<dbReference type="GO" id="GO:0015628">
    <property type="term" value="P:protein secretion by the type II secretion system"/>
    <property type="evidence" value="ECO:0007669"/>
    <property type="project" value="InterPro"/>
</dbReference>
<evidence type="ECO:0000256" key="5">
    <source>
        <dbReference type="ARBA" id="ARBA00022519"/>
    </source>
</evidence>
<comment type="caution">
    <text evidence="10">The sequence shown here is derived from an EMBL/GenBank/DDBJ whole genome shotgun (WGS) entry which is preliminary data.</text>
</comment>
<evidence type="ECO:0000256" key="8">
    <source>
        <dbReference type="ARBA" id="ARBA00023136"/>
    </source>
</evidence>
<comment type="similarity">
    <text evidence="2">Belongs to the GSP I family.</text>
</comment>
<dbReference type="InterPro" id="IPR012902">
    <property type="entry name" value="N_methyl_site"/>
</dbReference>
<dbReference type="InterPro" id="IPR045584">
    <property type="entry name" value="Pilin-like"/>
</dbReference>
<gene>
    <name evidence="10" type="ORF">C0189_04025</name>
</gene>
<dbReference type="PROSITE" id="PS00409">
    <property type="entry name" value="PROKAR_NTER_METHYL"/>
    <property type="match status" value="1"/>
</dbReference>
<dbReference type="NCBIfam" id="TIGR02532">
    <property type="entry name" value="IV_pilin_GFxxxE"/>
    <property type="match status" value="1"/>
</dbReference>
<keyword evidence="8 9" id="KW-0472">Membrane</keyword>
<evidence type="ECO:0000256" key="3">
    <source>
        <dbReference type="ARBA" id="ARBA00022475"/>
    </source>
</evidence>
<dbReference type="GO" id="GO:0015627">
    <property type="term" value="C:type II protein secretion system complex"/>
    <property type="evidence" value="ECO:0007669"/>
    <property type="project" value="InterPro"/>
</dbReference>
<comment type="subcellular location">
    <subcellularLocation>
        <location evidence="1">Cell inner membrane</location>
        <topology evidence="1">Single-pass membrane protein</topology>
    </subcellularLocation>
</comment>
<dbReference type="GO" id="GO:0005886">
    <property type="term" value="C:plasma membrane"/>
    <property type="evidence" value="ECO:0007669"/>
    <property type="project" value="UniProtKB-SubCell"/>
</dbReference>
<dbReference type="Proteomes" id="UP000237040">
    <property type="component" value="Unassembled WGS sequence"/>
</dbReference>
<dbReference type="InterPro" id="IPR010052">
    <property type="entry name" value="T2SS_protein-GspI"/>
</dbReference>
<evidence type="ECO:0000256" key="7">
    <source>
        <dbReference type="ARBA" id="ARBA00022989"/>
    </source>
</evidence>
<dbReference type="AlphaFoldDB" id="A0A2J6WDV0"/>
<sequence>MGRSLMKKKKGFSLIEVIIAVTIFAVVTTALLYGYYSYYSFVKDLRYKSIGLNLAQLQLEDVKSLSISVIDSLIKGGQFPTTVTYDAPNYPQKPSSPPPQSSPYFIDYGTTYNNVYDSIQYDPTTNKYYPMDGSYRVEHILNVCGIESETGTATNPPPVPDTSGIMLPPNIEIAPRLRVDTITNQSYYDFTIILHKEVYPHYTKRIIIIDKTPTITDLRNKIYEIKIIVYWMVGNNQKSVIVTGEKSYARSQTTP</sequence>
<name>A0A2J6WDV0_9BACT</name>
<evidence type="ECO:0000256" key="9">
    <source>
        <dbReference type="SAM" id="Phobius"/>
    </source>
</evidence>
<evidence type="ECO:0008006" key="12">
    <source>
        <dbReference type="Google" id="ProtNLM"/>
    </source>
</evidence>
<accession>A0A2J6WDV0</accession>
<reference evidence="10 11" key="1">
    <citation type="submission" date="2018-01" db="EMBL/GenBank/DDBJ databases">
        <title>Metagenomic assembled genomes from two thermal pools in the Uzon Caldera, Kamchatka, Russia.</title>
        <authorList>
            <person name="Wilkins L."/>
            <person name="Ettinger C."/>
        </authorList>
    </citation>
    <scope>NUCLEOTIDE SEQUENCE [LARGE SCALE GENOMIC DNA]</scope>
    <source>
        <strain evidence="10">ZAV-07</strain>
    </source>
</reference>
<dbReference type="PANTHER" id="PTHR38779">
    <property type="entry name" value="TYPE II SECRETION SYSTEM PROTEIN I-RELATED"/>
    <property type="match status" value="1"/>
</dbReference>
<keyword evidence="5" id="KW-0997">Cell inner membrane</keyword>
<evidence type="ECO:0000313" key="10">
    <source>
        <dbReference type="EMBL" id="PMP66978.1"/>
    </source>
</evidence>